<dbReference type="Pfam" id="PF02985">
    <property type="entry name" value="HEAT"/>
    <property type="match status" value="1"/>
</dbReference>
<feature type="compositionally biased region" description="Basic residues" evidence="9">
    <location>
        <begin position="232"/>
        <end position="244"/>
    </location>
</feature>
<dbReference type="RefSeq" id="XP_035694629.1">
    <property type="nucleotide sequence ID" value="XM_035838736.1"/>
</dbReference>
<feature type="compositionally biased region" description="Gly residues" evidence="9">
    <location>
        <begin position="1846"/>
        <end position="1859"/>
    </location>
</feature>
<reference evidence="13" key="1">
    <citation type="journal article" date="2016" name="Genome Biol. Evol.">
        <title>Conserved non-coding elements in the most distant genera of cephalochordates: the Goldilocks principle.</title>
        <authorList>
            <person name="Yue J.X."/>
            <person name="Kozmikova I."/>
            <person name="Ono H."/>
            <person name="Nossa C.W."/>
            <person name="Kozmik Z."/>
            <person name="Putnam N.H."/>
            <person name="Yu J.K."/>
            <person name="Holland L.Z."/>
        </authorList>
    </citation>
    <scope>NUCLEOTIDE SEQUENCE</scope>
</reference>
<feature type="domain" description="Helicase ATP-binding" evidence="10">
    <location>
        <begin position="1313"/>
        <end position="1488"/>
    </location>
</feature>
<dbReference type="FunFam" id="3.40.50.300:FF:000428">
    <property type="entry name" value="TATA-binding protein-associated factor 172"/>
    <property type="match status" value="1"/>
</dbReference>
<name>A0A9J7M662_BRAFL</name>
<dbReference type="PANTHER" id="PTHR36498">
    <property type="entry name" value="TATA-BINDING PROTEIN-ASSOCIATED FACTOR 172"/>
    <property type="match status" value="1"/>
</dbReference>
<evidence type="ECO:0000259" key="11">
    <source>
        <dbReference type="PROSITE" id="PS51194"/>
    </source>
</evidence>
<proteinExistence type="predicted"/>
<dbReference type="GO" id="GO:0003677">
    <property type="term" value="F:DNA binding"/>
    <property type="evidence" value="ECO:0007669"/>
    <property type="project" value="UniProtKB-KW"/>
</dbReference>
<reference evidence="13" key="3">
    <citation type="submission" date="2025-08" db="UniProtKB">
        <authorList>
            <consortium name="RefSeq"/>
        </authorList>
    </citation>
    <scope>IDENTIFICATION</scope>
</reference>
<evidence type="ECO:0000256" key="8">
    <source>
        <dbReference type="ARBA" id="ARBA00023242"/>
    </source>
</evidence>
<dbReference type="FunFam" id="3.40.50.10810:FF:000009">
    <property type="entry name" value="B-TFIID TATA-box-binding protein-associated factor 1"/>
    <property type="match status" value="1"/>
</dbReference>
<evidence type="ECO:0000256" key="1">
    <source>
        <dbReference type="ARBA" id="ARBA00004123"/>
    </source>
</evidence>
<keyword evidence="3" id="KW-0547">Nucleotide-binding</keyword>
<dbReference type="InterPro" id="IPR001650">
    <property type="entry name" value="Helicase_C-like"/>
</dbReference>
<dbReference type="InterPro" id="IPR044078">
    <property type="entry name" value="Mot1_ATP-bd"/>
</dbReference>
<keyword evidence="6" id="KW-0067">ATP-binding</keyword>
<dbReference type="Pfam" id="PF12054">
    <property type="entry name" value="DUF3535"/>
    <property type="match status" value="1"/>
</dbReference>
<dbReference type="Pfam" id="PF00271">
    <property type="entry name" value="Helicase_C"/>
    <property type="match status" value="1"/>
</dbReference>
<dbReference type="InterPro" id="IPR044972">
    <property type="entry name" value="Mot1"/>
</dbReference>
<keyword evidence="12" id="KW-1185">Reference proteome</keyword>
<dbReference type="Gene3D" id="3.40.50.10810">
    <property type="entry name" value="Tandem AAA-ATPase domain"/>
    <property type="match status" value="1"/>
</dbReference>
<keyword evidence="4" id="KW-0378">Hydrolase</keyword>
<evidence type="ECO:0000256" key="5">
    <source>
        <dbReference type="ARBA" id="ARBA00022806"/>
    </source>
</evidence>
<dbReference type="FunFam" id="1.25.10.10:FF:000101">
    <property type="entry name" value="TATA-binding protein-associated factor 172 isoform X2"/>
    <property type="match status" value="1"/>
</dbReference>
<dbReference type="InterPro" id="IPR000357">
    <property type="entry name" value="HEAT"/>
</dbReference>
<dbReference type="SUPFAM" id="SSF48371">
    <property type="entry name" value="ARM repeat"/>
    <property type="match status" value="1"/>
</dbReference>
<feature type="domain" description="Helicase C-terminal" evidence="11">
    <location>
        <begin position="1671"/>
        <end position="1825"/>
    </location>
</feature>
<evidence type="ECO:0000256" key="7">
    <source>
        <dbReference type="ARBA" id="ARBA00023125"/>
    </source>
</evidence>
<evidence type="ECO:0000256" key="3">
    <source>
        <dbReference type="ARBA" id="ARBA00022741"/>
    </source>
</evidence>
<protein>
    <submittedName>
        <fullName evidence="13">TATA-binding protein-associated factor 172-like</fullName>
    </submittedName>
</protein>
<dbReference type="InterPro" id="IPR027417">
    <property type="entry name" value="P-loop_NTPase"/>
</dbReference>
<dbReference type="OMA" id="WYSDIAC"/>
<dbReference type="PROSITE" id="PS51194">
    <property type="entry name" value="HELICASE_CTER"/>
    <property type="match status" value="1"/>
</dbReference>
<keyword evidence="7" id="KW-0238">DNA-binding</keyword>
<dbReference type="OrthoDB" id="10252227at2759"/>
<dbReference type="GO" id="GO:0017025">
    <property type="term" value="F:TBP-class protein binding"/>
    <property type="evidence" value="ECO:0007669"/>
    <property type="project" value="InterPro"/>
</dbReference>
<keyword evidence="5" id="KW-0347">Helicase</keyword>
<dbReference type="SMART" id="SM00487">
    <property type="entry name" value="DEXDc"/>
    <property type="match status" value="1"/>
</dbReference>
<dbReference type="KEGG" id="bfo:118428630"/>
<dbReference type="Proteomes" id="UP000001554">
    <property type="component" value="Chromosome 13"/>
</dbReference>
<organism evidence="12 13">
    <name type="scientific">Branchiostoma floridae</name>
    <name type="common">Florida lancelet</name>
    <name type="synonym">Amphioxus</name>
    <dbReference type="NCBI Taxonomy" id="7739"/>
    <lineage>
        <taxon>Eukaryota</taxon>
        <taxon>Metazoa</taxon>
        <taxon>Chordata</taxon>
        <taxon>Cephalochordata</taxon>
        <taxon>Leptocardii</taxon>
        <taxon>Amphioxiformes</taxon>
        <taxon>Branchiostomatidae</taxon>
        <taxon>Branchiostoma</taxon>
    </lineage>
</organism>
<reference evidence="12" key="2">
    <citation type="journal article" date="2020" name="Nat. Ecol. Evol.">
        <title>Deeply conserved synteny resolves early events in vertebrate evolution.</title>
        <authorList>
            <person name="Simakov O."/>
            <person name="Marletaz F."/>
            <person name="Yue J.X."/>
            <person name="O'Connell B."/>
            <person name="Jenkins J."/>
            <person name="Brandt A."/>
            <person name="Calef R."/>
            <person name="Tung C.H."/>
            <person name="Huang T.K."/>
            <person name="Schmutz J."/>
            <person name="Satoh N."/>
            <person name="Yu J.K."/>
            <person name="Putnam N.H."/>
            <person name="Green R.E."/>
            <person name="Rokhsar D.S."/>
        </authorList>
    </citation>
    <scope>NUCLEOTIDE SEQUENCE [LARGE SCALE GENOMIC DNA]</scope>
    <source>
        <strain evidence="12">S238N-H82</strain>
    </source>
</reference>
<dbReference type="Gene3D" id="1.25.10.10">
    <property type="entry name" value="Leucine-rich Repeat Variant"/>
    <property type="match status" value="3"/>
</dbReference>
<evidence type="ECO:0000259" key="10">
    <source>
        <dbReference type="PROSITE" id="PS51192"/>
    </source>
</evidence>
<keyword evidence="8" id="KW-0539">Nucleus</keyword>
<dbReference type="GeneID" id="118428630"/>
<keyword evidence="2" id="KW-0677">Repeat</keyword>
<dbReference type="InterPro" id="IPR014001">
    <property type="entry name" value="Helicase_ATP-bd"/>
</dbReference>
<dbReference type="InterPro" id="IPR016024">
    <property type="entry name" value="ARM-type_fold"/>
</dbReference>
<feature type="region of interest" description="Disordered" evidence="9">
    <location>
        <begin position="970"/>
        <end position="1006"/>
    </location>
</feature>
<dbReference type="InterPro" id="IPR038718">
    <property type="entry name" value="SNF2-like_sf"/>
</dbReference>
<accession>A0A9J7M662</accession>
<dbReference type="PROSITE" id="PS51192">
    <property type="entry name" value="HELICASE_ATP_BIND_1"/>
    <property type="match status" value="1"/>
</dbReference>
<dbReference type="InterPro" id="IPR049730">
    <property type="entry name" value="SNF2/RAD54-like_C"/>
</dbReference>
<evidence type="ECO:0000256" key="2">
    <source>
        <dbReference type="ARBA" id="ARBA00022737"/>
    </source>
</evidence>
<dbReference type="GO" id="GO:0004386">
    <property type="term" value="F:helicase activity"/>
    <property type="evidence" value="ECO:0007669"/>
    <property type="project" value="UniProtKB-KW"/>
</dbReference>
<dbReference type="GO" id="GO:0005524">
    <property type="term" value="F:ATP binding"/>
    <property type="evidence" value="ECO:0007669"/>
    <property type="project" value="UniProtKB-KW"/>
</dbReference>
<feature type="region of interest" description="Disordered" evidence="9">
    <location>
        <begin position="1840"/>
        <end position="1859"/>
    </location>
</feature>
<dbReference type="GO" id="GO:0005634">
    <property type="term" value="C:nucleus"/>
    <property type="evidence" value="ECO:0007669"/>
    <property type="project" value="UniProtKB-SubCell"/>
</dbReference>
<dbReference type="Gene3D" id="3.40.50.300">
    <property type="entry name" value="P-loop containing nucleotide triphosphate hydrolases"/>
    <property type="match status" value="1"/>
</dbReference>
<dbReference type="Pfam" id="PF24987">
    <property type="entry name" value="HEAT_EF3_N"/>
    <property type="match status" value="1"/>
</dbReference>
<dbReference type="PANTHER" id="PTHR36498:SF1">
    <property type="entry name" value="TATA-BINDING PROTEIN-ASSOCIATED FACTOR 172"/>
    <property type="match status" value="1"/>
</dbReference>
<gene>
    <name evidence="13" type="primary">LOC118428630</name>
</gene>
<dbReference type="SUPFAM" id="SSF52540">
    <property type="entry name" value="P-loop containing nucleoside triphosphate hydrolases"/>
    <property type="match status" value="2"/>
</dbReference>
<dbReference type="Pfam" id="PF00176">
    <property type="entry name" value="SNF2-rel_dom"/>
    <property type="match status" value="1"/>
</dbReference>
<dbReference type="InterPro" id="IPR011989">
    <property type="entry name" value="ARM-like"/>
</dbReference>
<evidence type="ECO:0000256" key="9">
    <source>
        <dbReference type="SAM" id="MobiDB-lite"/>
    </source>
</evidence>
<feature type="region of interest" description="Disordered" evidence="9">
    <location>
        <begin position="221"/>
        <end position="274"/>
    </location>
</feature>
<dbReference type="GO" id="GO:0016887">
    <property type="term" value="F:ATP hydrolysis activity"/>
    <property type="evidence" value="ECO:0007669"/>
    <property type="project" value="InterPro"/>
</dbReference>
<sequence length="1890" mass="208424">MATRLDRLFTLLDTGSTPVIRKSAALQIGQVQKLHPHELHNLLAKVLTFLRSDNWDTRIAAGQAIEAIARNVPLWEPRGVVKKEEDPCEGRSTPVRDRSDKLEFSRFDITRVLQKGSALLGSAGTEFDVDENELAAMDPKECLTCSSLSLSAMDPKERLVYQKKQIHKRLGLDVAGAVGVDTQQFFQDEDLVMRPELNSHAQRQQRIQLSAADAVAQEMAAVKPGMSAREKNRAKRKAKSLAKQRSKDIQEGVPDLSSNSQSQGEEPDPKRKRTTAVLVDQPADADRVVMDQVLDSSVMFEESEDWPFESFCEVLLNDLFSPSWEVRHGAGTGLREIAKTHGKGAGRTADAPAEQLDSSNQQWLEDVALRLLCVFSLDRFGDFVSDEVVAPVRETCAQTLGAVLHHMTSEGVKGVLGILMQLLEQPQWEVRHGGLLGLKYLLAVRKELVEATLPSIVPAIVQGLQDSVDDVVAVAAASIVPVVDSLVKILPLQVPGIVEILWDALLELDDLTASTNSIMLLLASLLTYPGVTAQTSCGAVLTTLVPRLWPFLHHTIPSVRKASLETIHTLLVSDSPQAPCSDWLPPLLQDALRHVYQRSITETKDTILEIVQKVWLKLLEKAPLEYLVAAACPWLSAWLCLAMQPAQVQIDSTMLVDSRMKGKERGPSTPRSRTAPIIKEVREYIGGAESVTMDTPQSRDHCVIKARLTAVRLLGCLSSYIGQPLPTLQPGETAPVDSLGQLLCFHLSGKSAIQRMVAALVVRNWAEFQQAHSQDSCCPLAVRQRLQEVLTENLYYDEITTQFTTMQTECRAFLTALQACGCPVDSMARQGSLLTVEQASALAATHCSQAVMPNQLQRLEGRRSQLQAAVQETGAEHGLHHLRVQCSVAGALVSLRLLPDKLNPVIRPLMDTLKREDNSLLQESAARSLAMLLEQTMTRTPCPNPKITRNLRGFACADCVQTPLVTQPLQPIREPASRPASPVCGSPAATPSPSGRGTPPVFPPGTEGVSKTSGILTLVRQQRDAAIATASRRGGRGRKNLGLKVDMEAILAEDDEAQKQAAVQVRGAGLVLTQIARHFGSGLTSALPNLWEATVGALSSVNLPADADSTHDGPAQDLVNALQVVEVMGPALHQQLHTQLIQALPQLCTCLRHPYTAVRHMAARVLGMLSKVVTVETMNLVLGHVIPMLGASEEVQREGAMEALSYIVEKLGVVMIPYIVLLVVPVLGRMSDQTECVRLLATQCFATLVRLMPLEAGIPNPPDMSADLIEKKAEERRFLEQLLDNSRVDNYLVPVPIQAELRKYQQDGVNWLAFLNKYKLHGILCDDMGLGKTLQSLCIVAGDHYHRAAEYRKSRHADCAPLPSIVVCPPTLTGHWVYEVEKFVSLEHLNPLHYTGPPSERNRLRSRVKKHNLVVVSYDIVRNDIDFFRTIQWNYCILDEGHIIKNGKTKISKAVKQLQANHRLILSGTPIQNNVLELWSLFDFLMPGFLGTEKQFMAKYGKPILQSRDAKSSSKEQEAGALAMEALHRQVLPFLLRRMKEDVLQDLPPKIIQDYYCELSQLQVQLYEDFAKSQARKGVEDSITMATADEEEKPKRTTHIFQALQYLQKVCNHPKLVLSCSHPEFQQVALQLKAQQSSLDDIQHSAKLTALRQLLLDCGIGVPDSGQTSDLLSDAVVGQHRALVFCQLKSMLDILEKDLLKAHMPSVTYLRLDGSIPAGARHSIVNRFNNDPSIDLLLLTTHVGGLGLNLTGADTVIFVEHDWNPMRDLQAMDRAHRLGQKKVVNVYRLVTQGTLEEKIMGLQKFKLNIANTVISQENSSLRSMGTDQLLGLFTLDERKEREEGGRTAGAGNAHGSGEGMKGVMEGLGELWDQAQYETEYDLGSFVQSLT</sequence>
<dbReference type="CDD" id="cd17999">
    <property type="entry name" value="DEXHc_Mot1"/>
    <property type="match status" value="1"/>
</dbReference>
<evidence type="ECO:0000256" key="4">
    <source>
        <dbReference type="ARBA" id="ARBA00022801"/>
    </source>
</evidence>
<dbReference type="SMART" id="SM00490">
    <property type="entry name" value="HELICc"/>
    <property type="match status" value="1"/>
</dbReference>
<dbReference type="InterPro" id="IPR000330">
    <property type="entry name" value="SNF2_N"/>
</dbReference>
<evidence type="ECO:0000256" key="6">
    <source>
        <dbReference type="ARBA" id="ARBA00022840"/>
    </source>
</evidence>
<evidence type="ECO:0000313" key="12">
    <source>
        <dbReference type="Proteomes" id="UP000001554"/>
    </source>
</evidence>
<comment type="subcellular location">
    <subcellularLocation>
        <location evidence="1">Nucleus</location>
    </subcellularLocation>
</comment>
<evidence type="ECO:0000313" key="13">
    <source>
        <dbReference type="RefSeq" id="XP_035694629.1"/>
    </source>
</evidence>
<dbReference type="CDD" id="cd18793">
    <property type="entry name" value="SF2_C_SNF"/>
    <property type="match status" value="1"/>
</dbReference>
<dbReference type="InterPro" id="IPR022707">
    <property type="entry name" value="Mot1_central_dom"/>
</dbReference>